<evidence type="ECO:0000313" key="2">
    <source>
        <dbReference type="EMBL" id="KIF80609.1"/>
    </source>
</evidence>
<dbReference type="AlphaFoldDB" id="A0A0C2BKT4"/>
<reference evidence="2 3" key="1">
    <citation type="submission" date="2014-12" db="EMBL/GenBank/DDBJ databases">
        <title>Denitrispirillum autotrophicum gen. nov., sp. nov., Denitrifying, Facultatively Autotrophic Bacteria Isolated from Rice Paddy Soil.</title>
        <authorList>
            <person name="Ishii S."/>
            <person name="Ashida N."/>
            <person name="Ohno H."/>
            <person name="Otsuka S."/>
            <person name="Yokota A."/>
            <person name="Senoo K."/>
        </authorList>
    </citation>
    <scope>NUCLEOTIDE SEQUENCE [LARGE SCALE GENOMIC DNA]</scope>
    <source>
        <strain evidence="2 3">TSA66</strain>
    </source>
</reference>
<keyword evidence="3" id="KW-1185">Reference proteome</keyword>
<protein>
    <recommendedName>
        <fullName evidence="1">BPL/LPL catalytic domain-containing protein</fullName>
    </recommendedName>
</protein>
<dbReference type="InterPro" id="IPR045864">
    <property type="entry name" value="aa-tRNA-synth_II/BPL/LPL"/>
</dbReference>
<dbReference type="PANTHER" id="PTHR43679:SF2">
    <property type="entry name" value="OCTANOYL-[GCVH]:PROTEIN N-OCTANOYLTRANSFERASE"/>
    <property type="match status" value="1"/>
</dbReference>
<dbReference type="STRING" id="709839.TSA66_06955"/>
<dbReference type="SUPFAM" id="SSF55681">
    <property type="entry name" value="Class II aaRS and biotin synthetases"/>
    <property type="match status" value="1"/>
</dbReference>
<dbReference type="InterPro" id="IPR004143">
    <property type="entry name" value="BPL_LPL_catalytic"/>
</dbReference>
<evidence type="ECO:0000313" key="3">
    <source>
        <dbReference type="Proteomes" id="UP000031572"/>
    </source>
</evidence>
<dbReference type="EMBL" id="JWJG01000028">
    <property type="protein sequence ID" value="KIF80609.1"/>
    <property type="molecule type" value="Genomic_DNA"/>
</dbReference>
<dbReference type="InterPro" id="IPR050664">
    <property type="entry name" value="Octanoyltrans_LipM/LipL"/>
</dbReference>
<dbReference type="Pfam" id="PF21948">
    <property type="entry name" value="LplA-B_cat"/>
    <property type="match status" value="1"/>
</dbReference>
<organism evidence="2 3">
    <name type="scientific">Noviherbaspirillum autotrophicum</name>
    <dbReference type="NCBI Taxonomy" id="709839"/>
    <lineage>
        <taxon>Bacteria</taxon>
        <taxon>Pseudomonadati</taxon>
        <taxon>Pseudomonadota</taxon>
        <taxon>Betaproteobacteria</taxon>
        <taxon>Burkholderiales</taxon>
        <taxon>Oxalobacteraceae</taxon>
        <taxon>Noviherbaspirillum</taxon>
    </lineage>
</organism>
<gene>
    <name evidence="2" type="ORF">TSA66_06955</name>
</gene>
<accession>A0A0C2BKT4</accession>
<comment type="caution">
    <text evidence="2">The sequence shown here is derived from an EMBL/GenBank/DDBJ whole genome shotgun (WGS) entry which is preliminary data.</text>
</comment>
<dbReference type="Proteomes" id="UP000031572">
    <property type="component" value="Unassembled WGS sequence"/>
</dbReference>
<dbReference type="PANTHER" id="PTHR43679">
    <property type="entry name" value="OCTANOYLTRANSFERASE LIPM-RELATED"/>
    <property type="match status" value="1"/>
</dbReference>
<sequence length="260" mass="27836">MRPTSSATLPDSHEESFMSLPTLAAEIAVHRAEQAWNQQQLAAPVARPDFRLWRYRAPAVVLGCSQRGLVSEAQSVQRAGLDLVQRHAGGGAVLVGPWMLSASIVLPTSHPLVTASAVQSYRWLGELFVSVLSGAGIATEALAPEAAKASQQRHANSELGWACFAGLSPWEVVVDQRKIVGLAQVRRRTGNLLVAGLLLDRPEWPLLCQAMGKPVEQALALEHCTTSCAEQAGRIIAVTDMATALDAALRDVLALPMAER</sequence>
<name>A0A0C2BKT4_9BURK</name>
<feature type="domain" description="BPL/LPL catalytic" evidence="1">
    <location>
        <begin position="44"/>
        <end position="257"/>
    </location>
</feature>
<dbReference type="PROSITE" id="PS51733">
    <property type="entry name" value="BPL_LPL_CATALYTIC"/>
    <property type="match status" value="1"/>
</dbReference>
<evidence type="ECO:0000259" key="1">
    <source>
        <dbReference type="PROSITE" id="PS51733"/>
    </source>
</evidence>
<proteinExistence type="predicted"/>
<dbReference type="Gene3D" id="3.30.930.10">
    <property type="entry name" value="Bira Bifunctional Protein, Domain 2"/>
    <property type="match status" value="1"/>
</dbReference>